<feature type="domain" description="Glucose-6-phosphate dehydrogenase C-terminal" evidence="7">
    <location>
        <begin position="194"/>
        <end position="491"/>
    </location>
</feature>
<evidence type="ECO:0000313" key="8">
    <source>
        <dbReference type="EMBL" id="OIQ96932.1"/>
    </source>
</evidence>
<reference evidence="8" key="1">
    <citation type="submission" date="2016-10" db="EMBL/GenBank/DDBJ databases">
        <title>Sequence of Gallionella enrichment culture.</title>
        <authorList>
            <person name="Poehlein A."/>
            <person name="Muehling M."/>
            <person name="Daniel R."/>
        </authorList>
    </citation>
    <scope>NUCLEOTIDE SEQUENCE</scope>
</reference>
<evidence type="ECO:0000256" key="5">
    <source>
        <dbReference type="ARBA" id="ARBA00023277"/>
    </source>
</evidence>
<organism evidence="8">
    <name type="scientific">mine drainage metagenome</name>
    <dbReference type="NCBI Taxonomy" id="410659"/>
    <lineage>
        <taxon>unclassified sequences</taxon>
        <taxon>metagenomes</taxon>
        <taxon>ecological metagenomes</taxon>
    </lineage>
</organism>
<evidence type="ECO:0000256" key="2">
    <source>
        <dbReference type="ARBA" id="ARBA00022526"/>
    </source>
</evidence>
<protein>
    <submittedName>
        <fullName evidence="8">Glucose-6-phosphate 1-dehydrogenase</fullName>
        <ecNumber evidence="8">1.1.1.49</ecNumber>
    </submittedName>
</protein>
<dbReference type="GO" id="GO:0050661">
    <property type="term" value="F:NADP binding"/>
    <property type="evidence" value="ECO:0007669"/>
    <property type="project" value="InterPro"/>
</dbReference>
<comment type="caution">
    <text evidence="8">The sequence shown here is derived from an EMBL/GenBank/DDBJ whole genome shotgun (WGS) entry which is preliminary data.</text>
</comment>
<evidence type="ECO:0000259" key="6">
    <source>
        <dbReference type="Pfam" id="PF00479"/>
    </source>
</evidence>
<dbReference type="Gene3D" id="3.30.360.10">
    <property type="entry name" value="Dihydrodipicolinate Reductase, domain 2"/>
    <property type="match status" value="1"/>
</dbReference>
<dbReference type="InterPro" id="IPR001282">
    <property type="entry name" value="G6P_DH"/>
</dbReference>
<dbReference type="PANTHER" id="PTHR23429">
    <property type="entry name" value="GLUCOSE-6-PHOSPHATE 1-DEHYDROGENASE G6PD"/>
    <property type="match status" value="1"/>
</dbReference>
<dbReference type="InterPro" id="IPR036291">
    <property type="entry name" value="NAD(P)-bd_dom_sf"/>
</dbReference>
<gene>
    <name evidence="8" type="primary">zwf_8</name>
    <name evidence="8" type="ORF">GALL_209980</name>
</gene>
<dbReference type="SUPFAM" id="SSF55347">
    <property type="entry name" value="Glyceraldehyde-3-phosphate dehydrogenase-like, C-terminal domain"/>
    <property type="match status" value="1"/>
</dbReference>
<dbReference type="GO" id="GO:0006006">
    <property type="term" value="P:glucose metabolic process"/>
    <property type="evidence" value="ECO:0007669"/>
    <property type="project" value="UniProtKB-KW"/>
</dbReference>
<dbReference type="Gene3D" id="3.40.50.720">
    <property type="entry name" value="NAD(P)-binding Rossmann-like Domain"/>
    <property type="match status" value="1"/>
</dbReference>
<feature type="domain" description="Glucose-6-phosphate dehydrogenase NAD-binding" evidence="6">
    <location>
        <begin position="14"/>
        <end position="192"/>
    </location>
</feature>
<keyword evidence="3" id="KW-0521">NADP</keyword>
<dbReference type="PIRSF" id="PIRSF000110">
    <property type="entry name" value="G6PD"/>
    <property type="match status" value="1"/>
</dbReference>
<sequence>MSGMKTLDSCTLTIFGAGGNLSRRKLIPALFHLETAQRLPDHMVILGCDITPRVRTEWLEFVSGILRGLHGRDIDEAALQRFCGRLHYFAIPPDDDTAYSRLQKLLDDGPDLPPNIVYYMAVRPTDYPGIVDKLGSVGLLQQKNGWRRVVIEKPFGYDLQSAQTLQASLYRHLNEPQIFRIDHYLGKGTVQNVMVFRFANLLLEPLWNHHYIDHVQITHSETLGVDGRADYYEGSGALRDMIQSHLLQLMALVAMEPPLSMEAEHLRDEKVKVFKAIRPITQNAVHAHAFRGQYAGGSIDGKAVPGYLEEKNVAPDSTTETYAAMKLFIDNWRWAGVPFYLRTGKRLAQNSSAICIRFKNPPQDLLRHTRQGPPQPNWIMLGIQPDDCMKMEMQVKVPGLDLHTRTISLDATYRKDGEEDYDAYEGLLLDVIMGDHSLFLRIDEVEAAWHVVDPVLKVWSMEREFINTYPAGSWGPRGTYCLFDREDQFWRHSLDPGGSDTQAY</sequence>
<dbReference type="AlphaFoldDB" id="A0A1J5RXX4"/>
<dbReference type="GO" id="GO:0004345">
    <property type="term" value="F:glucose-6-phosphate dehydrogenase activity"/>
    <property type="evidence" value="ECO:0007669"/>
    <property type="project" value="UniProtKB-EC"/>
</dbReference>
<dbReference type="HAMAP" id="MF_00966">
    <property type="entry name" value="G6PD"/>
    <property type="match status" value="1"/>
</dbReference>
<dbReference type="SUPFAM" id="SSF51735">
    <property type="entry name" value="NAD(P)-binding Rossmann-fold domains"/>
    <property type="match status" value="1"/>
</dbReference>
<dbReference type="NCBIfam" id="TIGR00871">
    <property type="entry name" value="zwf"/>
    <property type="match status" value="1"/>
</dbReference>
<dbReference type="InterPro" id="IPR022675">
    <property type="entry name" value="G6P_DH_C"/>
</dbReference>
<evidence type="ECO:0000256" key="1">
    <source>
        <dbReference type="ARBA" id="ARBA00004937"/>
    </source>
</evidence>
<keyword evidence="2" id="KW-0313">Glucose metabolism</keyword>
<keyword evidence="4 8" id="KW-0560">Oxidoreductase</keyword>
<dbReference type="Pfam" id="PF00479">
    <property type="entry name" value="G6PD_N"/>
    <property type="match status" value="1"/>
</dbReference>
<dbReference type="GO" id="GO:0009051">
    <property type="term" value="P:pentose-phosphate shunt, oxidative branch"/>
    <property type="evidence" value="ECO:0007669"/>
    <property type="project" value="TreeGrafter"/>
</dbReference>
<dbReference type="Pfam" id="PF02781">
    <property type="entry name" value="G6PD_C"/>
    <property type="match status" value="1"/>
</dbReference>
<dbReference type="EC" id="1.1.1.49" evidence="8"/>
<proteinExistence type="inferred from homology"/>
<name>A0A1J5RXX4_9ZZZZ</name>
<evidence type="ECO:0000256" key="3">
    <source>
        <dbReference type="ARBA" id="ARBA00022857"/>
    </source>
</evidence>
<dbReference type="InterPro" id="IPR022674">
    <property type="entry name" value="G6P_DH_NAD-bd"/>
</dbReference>
<accession>A0A1J5RXX4</accession>
<evidence type="ECO:0000259" key="7">
    <source>
        <dbReference type="Pfam" id="PF02781"/>
    </source>
</evidence>
<keyword evidence="5" id="KW-0119">Carbohydrate metabolism</keyword>
<dbReference type="PRINTS" id="PR00079">
    <property type="entry name" value="G6PDHDRGNASE"/>
</dbReference>
<dbReference type="PANTHER" id="PTHR23429:SF0">
    <property type="entry name" value="GLUCOSE-6-PHOSPHATE 1-DEHYDROGENASE"/>
    <property type="match status" value="1"/>
</dbReference>
<comment type="pathway">
    <text evidence="1">Carbohydrate degradation; pentose phosphate pathway; D-ribulose 5-phosphate from D-glucose 6-phosphate (oxidative stage): step 1/3.</text>
</comment>
<evidence type="ECO:0000256" key="4">
    <source>
        <dbReference type="ARBA" id="ARBA00023002"/>
    </source>
</evidence>
<dbReference type="GO" id="GO:0005829">
    <property type="term" value="C:cytosol"/>
    <property type="evidence" value="ECO:0007669"/>
    <property type="project" value="TreeGrafter"/>
</dbReference>
<dbReference type="EMBL" id="MLJW01000140">
    <property type="protein sequence ID" value="OIQ96932.1"/>
    <property type="molecule type" value="Genomic_DNA"/>
</dbReference>